<organism evidence="3 4">
    <name type="scientific">Desmophyllum pertusum</name>
    <dbReference type="NCBI Taxonomy" id="174260"/>
    <lineage>
        <taxon>Eukaryota</taxon>
        <taxon>Metazoa</taxon>
        <taxon>Cnidaria</taxon>
        <taxon>Anthozoa</taxon>
        <taxon>Hexacorallia</taxon>
        <taxon>Scleractinia</taxon>
        <taxon>Caryophylliina</taxon>
        <taxon>Caryophylliidae</taxon>
        <taxon>Desmophyllum</taxon>
    </lineage>
</organism>
<dbReference type="OrthoDB" id="10263185at2759"/>
<dbReference type="GO" id="GO:0032040">
    <property type="term" value="C:small-subunit processome"/>
    <property type="evidence" value="ECO:0007669"/>
    <property type="project" value="TreeGrafter"/>
</dbReference>
<name>A0A9W9ZV16_9CNID</name>
<evidence type="ECO:0000259" key="2">
    <source>
        <dbReference type="Pfam" id="PF03914"/>
    </source>
</evidence>
<reference evidence="3" key="1">
    <citation type="submission" date="2023-01" db="EMBL/GenBank/DDBJ databases">
        <title>Genome assembly of the deep-sea coral Lophelia pertusa.</title>
        <authorList>
            <person name="Herrera S."/>
            <person name="Cordes E."/>
        </authorList>
    </citation>
    <scope>NUCLEOTIDE SEQUENCE</scope>
    <source>
        <strain evidence="3">USNM1676648</strain>
        <tissue evidence="3">Polyp</tissue>
    </source>
</reference>
<evidence type="ECO:0000256" key="1">
    <source>
        <dbReference type="ARBA" id="ARBA00007797"/>
    </source>
</evidence>
<dbReference type="InterPro" id="IPR005612">
    <property type="entry name" value="CCAAT-binding_factor"/>
</dbReference>
<evidence type="ECO:0000313" key="3">
    <source>
        <dbReference type="EMBL" id="KAJ7386484.1"/>
    </source>
</evidence>
<keyword evidence="4" id="KW-1185">Reference proteome</keyword>
<dbReference type="GO" id="GO:0042254">
    <property type="term" value="P:ribosome biogenesis"/>
    <property type="evidence" value="ECO:0007669"/>
    <property type="project" value="InterPro"/>
</dbReference>
<proteinExistence type="inferred from homology"/>
<dbReference type="GO" id="GO:0030692">
    <property type="term" value="C:Noc4p-Nop14p complex"/>
    <property type="evidence" value="ECO:0007669"/>
    <property type="project" value="TreeGrafter"/>
</dbReference>
<dbReference type="Proteomes" id="UP001163046">
    <property type="component" value="Unassembled WGS sequence"/>
</dbReference>
<evidence type="ECO:0000313" key="4">
    <source>
        <dbReference type="Proteomes" id="UP001163046"/>
    </source>
</evidence>
<dbReference type="PANTHER" id="PTHR12455">
    <property type="entry name" value="NUCLEOLAR COMPLEX PROTEIN 4"/>
    <property type="match status" value="1"/>
</dbReference>
<protein>
    <submittedName>
        <fullName evidence="3">Nucleolar complex protein 4</fullName>
    </submittedName>
</protein>
<dbReference type="AlphaFoldDB" id="A0A9W9ZV16"/>
<dbReference type="PANTHER" id="PTHR12455:SF0">
    <property type="entry name" value="NUCLEOLAR COMPLEX PROTEIN 4 HOMOLOG"/>
    <property type="match status" value="1"/>
</dbReference>
<comment type="similarity">
    <text evidence="1">Belongs to the CBF/MAK21 family.</text>
</comment>
<accession>A0A9W9ZV16</accession>
<comment type="caution">
    <text evidence="3">The sequence shown here is derived from an EMBL/GenBank/DDBJ whole genome shotgun (WGS) entry which is preliminary data.</text>
</comment>
<dbReference type="InterPro" id="IPR027193">
    <property type="entry name" value="Noc4"/>
</dbReference>
<dbReference type="Pfam" id="PF03914">
    <property type="entry name" value="CBF"/>
    <property type="match status" value="1"/>
</dbReference>
<feature type="domain" description="CCAAT-binding factor" evidence="2">
    <location>
        <begin position="306"/>
        <end position="462"/>
    </location>
</feature>
<sequence length="550" mass="63964">MADEVDVSRKLKEIKEKTKAILESDANSNFIVDILELSETQDEVVLIAFVRSAHKIFTTFSSRGKLISHRQQKRVTKEETSQDPQDVFNCWLHEKYLLTLNRLQDLLRVGSQSVKEFSLCTIMKFLVEEAKQIQKSFHFFPNILFRQTCDVLFDGRYSMKNCIERFDEYLEYDDVRFYVLKNLAKFLEDTSNSKASQSQFLVENVFTMLNLVKMKEKDEDLTNPLIEIKKDKQGDNEKIKHNFLELKQHRKFFSSAWLGFLALPLTSEVHKKVLLNLHSDVLPHMTEPKLLMDFLTDSYNTGGVTSLLALNSLFVLIHKHNLDYPDFFKKLYALFEPNVFYMKYQARFFHLADLFLMSTHLPAYLVAAFVKRLSRLALSAPPSGAMLVIPFVCNLIKRHPSVQVLIHQKQVGKLLLDEDTGENGTDPHQGDPFITDEPDPAKCNALKSSLWELKSLQTHFYPAWLPSWKCLRNHSVLKKLTSRSTLMMAMTSYSKENAKRSQHRMLTWSFKFPRELLVRACQRDGFWNRVFIFVSTLSLRHSSSCDCHSE</sequence>
<gene>
    <name evidence="3" type="primary">NOC4L</name>
    <name evidence="3" type="ORF">OS493_008618</name>
</gene>
<dbReference type="EMBL" id="MU825876">
    <property type="protein sequence ID" value="KAJ7386484.1"/>
    <property type="molecule type" value="Genomic_DNA"/>
</dbReference>